<reference evidence="14 15" key="1">
    <citation type="submission" date="2024-02" db="EMBL/GenBank/DDBJ databases">
        <title>High-quality chromosome-scale genome assembly of Pensacola bahiagrass (Paspalum notatum Flugge var. saurae).</title>
        <authorList>
            <person name="Vega J.M."/>
            <person name="Podio M."/>
            <person name="Orjuela J."/>
            <person name="Siena L.A."/>
            <person name="Pessino S.C."/>
            <person name="Combes M.C."/>
            <person name="Mariac C."/>
            <person name="Albertini E."/>
            <person name="Pupilli F."/>
            <person name="Ortiz J.P.A."/>
            <person name="Leblanc O."/>
        </authorList>
    </citation>
    <scope>NUCLEOTIDE SEQUENCE [LARGE SCALE GENOMIC DNA]</scope>
    <source>
        <strain evidence="14">R1</strain>
        <tissue evidence="14">Leaf</tissue>
    </source>
</reference>
<dbReference type="CDD" id="cd01647">
    <property type="entry name" value="RT_LTR"/>
    <property type="match status" value="2"/>
</dbReference>
<dbReference type="Gene3D" id="1.10.340.70">
    <property type="match status" value="1"/>
</dbReference>
<dbReference type="Gene3D" id="3.30.70.270">
    <property type="match status" value="5"/>
</dbReference>
<dbReference type="Pfam" id="PF17921">
    <property type="entry name" value="Integrase_H2C2"/>
    <property type="match status" value="1"/>
</dbReference>
<feature type="domain" description="Retrotransposon gag" evidence="10">
    <location>
        <begin position="371"/>
        <end position="461"/>
    </location>
</feature>
<dbReference type="InterPro" id="IPR041373">
    <property type="entry name" value="RT_RNaseH"/>
</dbReference>
<dbReference type="Pfam" id="PF17919">
    <property type="entry name" value="RT_RNaseH_2"/>
    <property type="match status" value="1"/>
</dbReference>
<dbReference type="Pfam" id="PF00078">
    <property type="entry name" value="RVT_1"/>
    <property type="match status" value="2"/>
</dbReference>
<evidence type="ECO:0000259" key="9">
    <source>
        <dbReference type="Pfam" id="PF00078"/>
    </source>
</evidence>
<evidence type="ECO:0000256" key="1">
    <source>
        <dbReference type="ARBA" id="ARBA00012493"/>
    </source>
</evidence>
<dbReference type="Pfam" id="PF17917">
    <property type="entry name" value="RT_RNaseH"/>
    <property type="match status" value="1"/>
</dbReference>
<evidence type="ECO:0000256" key="4">
    <source>
        <dbReference type="ARBA" id="ARBA00022722"/>
    </source>
</evidence>
<keyword evidence="6" id="KW-0378">Hydrolase</keyword>
<evidence type="ECO:0000256" key="3">
    <source>
        <dbReference type="ARBA" id="ARBA00022695"/>
    </source>
</evidence>
<dbReference type="Gene3D" id="2.40.70.10">
    <property type="entry name" value="Acid Proteases"/>
    <property type="match status" value="1"/>
</dbReference>
<dbReference type="EMBL" id="CP144754">
    <property type="protein sequence ID" value="WVZ97330.1"/>
    <property type="molecule type" value="Genomic_DNA"/>
</dbReference>
<dbReference type="InterPro" id="IPR005162">
    <property type="entry name" value="Retrotrans_gag_dom"/>
</dbReference>
<keyword evidence="5" id="KW-0255">Endonuclease</keyword>
<dbReference type="Gene3D" id="3.10.20.370">
    <property type="match status" value="1"/>
</dbReference>
<dbReference type="CDD" id="cd09274">
    <property type="entry name" value="RNase_HI_RT_Ty3"/>
    <property type="match status" value="1"/>
</dbReference>
<keyword evidence="15" id="KW-1185">Reference proteome</keyword>
<dbReference type="GO" id="GO:0003964">
    <property type="term" value="F:RNA-directed DNA polymerase activity"/>
    <property type="evidence" value="ECO:0007669"/>
    <property type="project" value="UniProtKB-KW"/>
</dbReference>
<evidence type="ECO:0000259" key="13">
    <source>
        <dbReference type="Pfam" id="PF17921"/>
    </source>
</evidence>
<dbReference type="FunFam" id="3.30.70.270:FF:000115">
    <property type="entry name" value="Polyprotein of retroviral origin, putative"/>
    <property type="match status" value="1"/>
</dbReference>
<dbReference type="GO" id="GO:0016787">
    <property type="term" value="F:hydrolase activity"/>
    <property type="evidence" value="ECO:0007669"/>
    <property type="project" value="UniProtKB-KW"/>
</dbReference>
<evidence type="ECO:0000256" key="6">
    <source>
        <dbReference type="ARBA" id="ARBA00022801"/>
    </source>
</evidence>
<accession>A0AAQ3XGJ5</accession>
<feature type="domain" description="Reverse transcriptase RNase H-like" evidence="11">
    <location>
        <begin position="802"/>
        <end position="901"/>
    </location>
</feature>
<dbReference type="InterPro" id="IPR041577">
    <property type="entry name" value="RT_RNaseH_2"/>
</dbReference>
<feature type="domain" description="Reverse transcriptase" evidence="9">
    <location>
        <begin position="604"/>
        <end position="713"/>
    </location>
</feature>
<dbReference type="FunFam" id="3.10.20.370:FF:000001">
    <property type="entry name" value="Retrovirus-related Pol polyprotein from transposon 17.6-like protein"/>
    <property type="match status" value="1"/>
</dbReference>
<evidence type="ECO:0000259" key="12">
    <source>
        <dbReference type="Pfam" id="PF17919"/>
    </source>
</evidence>
<feature type="domain" description="Reverse transcriptase/retrotransposon-derived protein RNase H-like" evidence="12">
    <location>
        <begin position="270"/>
        <end position="321"/>
    </location>
</feature>
<dbReference type="Pfam" id="PF03732">
    <property type="entry name" value="Retrotrans_gag"/>
    <property type="match status" value="1"/>
</dbReference>
<keyword evidence="7" id="KW-0695">RNA-directed DNA polymerase</keyword>
<dbReference type="EC" id="2.7.7.49" evidence="1"/>
<keyword evidence="3" id="KW-0548">Nucleotidyltransferase</keyword>
<evidence type="ECO:0000256" key="5">
    <source>
        <dbReference type="ARBA" id="ARBA00022759"/>
    </source>
</evidence>
<dbReference type="FunFam" id="3.30.70.270:FF:000020">
    <property type="entry name" value="Transposon Tf2-6 polyprotein-like Protein"/>
    <property type="match status" value="1"/>
</dbReference>
<dbReference type="Proteomes" id="UP001341281">
    <property type="component" value="Chromosome 10"/>
</dbReference>
<dbReference type="InterPro" id="IPR050951">
    <property type="entry name" value="Retrovirus_Pol_polyprotein"/>
</dbReference>
<dbReference type="AlphaFoldDB" id="A0AAQ3XGJ5"/>
<evidence type="ECO:0000313" key="15">
    <source>
        <dbReference type="Proteomes" id="UP001341281"/>
    </source>
</evidence>
<evidence type="ECO:0000256" key="8">
    <source>
        <dbReference type="ARBA" id="ARBA00023268"/>
    </source>
</evidence>
<feature type="domain" description="Reverse transcriptase" evidence="9">
    <location>
        <begin position="89"/>
        <end position="158"/>
    </location>
</feature>
<protein>
    <recommendedName>
        <fullName evidence="1">RNA-directed DNA polymerase</fullName>
        <ecNumber evidence="1">2.7.7.49</ecNumber>
    </recommendedName>
</protein>
<name>A0AAQ3XGJ5_PASNO</name>
<proteinExistence type="predicted"/>
<evidence type="ECO:0000259" key="10">
    <source>
        <dbReference type="Pfam" id="PF03732"/>
    </source>
</evidence>
<dbReference type="SUPFAM" id="SSF56672">
    <property type="entry name" value="DNA/RNA polymerases"/>
    <property type="match status" value="2"/>
</dbReference>
<evidence type="ECO:0000256" key="7">
    <source>
        <dbReference type="ARBA" id="ARBA00022918"/>
    </source>
</evidence>
<sequence>MEARPTDGIRVVYDYPDVFLDELLGMPPDRDIEFLIELLPGTAPIAMRQYRMAPIEHEEVKKNIDELLAKGYIRPSSFPWGFPILLVEKKETDVKRMCVDYRALNKVTIKNKYPLPRIDDLFDQLQGACVFSKIDLRSGYHQLKIRPSNIPKTAFTAKYGLYEYTTEAEHEDHLRLVLQRLREHKLYAKFSKCEFWIDEVHFLSHVVSKGGIAVDPSKVSTVTNWKVPEIPKEVRGFLGLAGYYRRFIENFSRITKPMTSLLEKDAEFRWTNVQQVAFDELKKRLTTAPVLTLSDQQKKFIVYCDAYRDGLGCVLMQEGAKLAELYISRIVCLHGVPKRIISDRDDWLRTVERQLDIAKCNDQERVLYTAGQLRGAALDWWESYSQQDRERFTWTQFRERFRSHYVPAGIMKIKKKEFLSLKQGNMSVTEYRDKFLQFARYAPTEVAEDGDKQEHFLESLNDNLQLQLMNNHFNNSNHLVDRALLIEQKRREIEEKKRKGEKFRTGLLVIDSMDIDIILGMDTLEKWGVKIDCAQRTVYLAASDGQEVGISASSPSGYLHQIEARPTDDIRIVCDYIDVFPDELPVLLVEKKDTDVKRMCVDYRTLNKLKIRPSNILKTAFTTKYGLYEYTVMSFGLTNAPAYFMQLMNSVFMDYLDKFVVVFIDDIFIYSKTEVEHEEHLRLVLQRLREHKLYAKFSKCEFWIDEVRFFGHVVSKGGIAVDPSKVSTVTNWKVPKIPKEIRGFLGLAGYYRRFIENFSKIAKPMTSLLEKNAEFRWTNAQQAAFNELKKRLTTAPVLTLPDQQKKFIVYCDASRDGLGCILMQEGKMIAYASRQLRKHEVNYPTHDLELAAVVHALKIWRHYLFGQRCEIYADHKSLKYIFTQNELNMRQQRWLELIKDYDIEIHYHPSKANVVADALSSKSYANMALGFQMPYELCEEFERLSLGFLHHTTAAAFEAEPTLEQEIREHQKDDEKLQKIRELLKIGKAPYFREDEQGTLWYKNRICVPNVDRIRKLILSEAHDTAYSIHPGSTKMYYDLKERFWWYGEKQVFGPDIIQDAEQQLRIVQKNLRVAQSRQRSYADVRRRDLSFKVDDHVYLKVSPMRGIRRFNMKVEKVFESARRSRATRRIRGTGGSDLYRASSENFRHIREDY</sequence>
<organism evidence="14 15">
    <name type="scientific">Paspalum notatum var. saurae</name>
    <dbReference type="NCBI Taxonomy" id="547442"/>
    <lineage>
        <taxon>Eukaryota</taxon>
        <taxon>Viridiplantae</taxon>
        <taxon>Streptophyta</taxon>
        <taxon>Embryophyta</taxon>
        <taxon>Tracheophyta</taxon>
        <taxon>Spermatophyta</taxon>
        <taxon>Magnoliopsida</taxon>
        <taxon>Liliopsida</taxon>
        <taxon>Poales</taxon>
        <taxon>Poaceae</taxon>
        <taxon>PACMAD clade</taxon>
        <taxon>Panicoideae</taxon>
        <taxon>Andropogonodae</taxon>
        <taxon>Paspaleae</taxon>
        <taxon>Paspalinae</taxon>
        <taxon>Paspalum</taxon>
    </lineage>
</organism>
<evidence type="ECO:0000313" key="14">
    <source>
        <dbReference type="EMBL" id="WVZ97330.1"/>
    </source>
</evidence>
<gene>
    <name evidence="14" type="ORF">U9M48_042878</name>
</gene>
<keyword evidence="8" id="KW-0511">Multifunctional enzyme</keyword>
<dbReference type="InterPro" id="IPR021109">
    <property type="entry name" value="Peptidase_aspartic_dom_sf"/>
</dbReference>
<dbReference type="PANTHER" id="PTHR37984:SF5">
    <property type="entry name" value="PROTEIN NYNRIN-LIKE"/>
    <property type="match status" value="1"/>
</dbReference>
<dbReference type="InterPro" id="IPR043502">
    <property type="entry name" value="DNA/RNA_pol_sf"/>
</dbReference>
<dbReference type="InterPro" id="IPR041588">
    <property type="entry name" value="Integrase_H2C2"/>
</dbReference>
<dbReference type="GO" id="GO:0004519">
    <property type="term" value="F:endonuclease activity"/>
    <property type="evidence" value="ECO:0007669"/>
    <property type="project" value="UniProtKB-KW"/>
</dbReference>
<feature type="domain" description="Integrase zinc-binding" evidence="13">
    <location>
        <begin position="1014"/>
        <end position="1048"/>
    </location>
</feature>
<dbReference type="InterPro" id="IPR043128">
    <property type="entry name" value="Rev_trsase/Diguanyl_cyclase"/>
</dbReference>
<dbReference type="Gene3D" id="3.10.10.10">
    <property type="entry name" value="HIV Type 1 Reverse Transcriptase, subunit A, domain 1"/>
    <property type="match status" value="2"/>
</dbReference>
<evidence type="ECO:0000256" key="2">
    <source>
        <dbReference type="ARBA" id="ARBA00022679"/>
    </source>
</evidence>
<dbReference type="PANTHER" id="PTHR37984">
    <property type="entry name" value="PROTEIN CBG26694"/>
    <property type="match status" value="1"/>
</dbReference>
<keyword evidence="2" id="KW-0808">Transferase</keyword>
<dbReference type="FunFam" id="3.30.70.270:FF:000003">
    <property type="entry name" value="Transposon Ty3-G Gag-Pol polyprotein"/>
    <property type="match status" value="1"/>
</dbReference>
<keyword evidence="4" id="KW-0540">Nuclease</keyword>
<evidence type="ECO:0000259" key="11">
    <source>
        <dbReference type="Pfam" id="PF17917"/>
    </source>
</evidence>
<dbReference type="InterPro" id="IPR000477">
    <property type="entry name" value="RT_dom"/>
</dbReference>
<dbReference type="Pfam" id="PF08284">
    <property type="entry name" value="RVP_2"/>
    <property type="match status" value="1"/>
</dbReference>